<keyword evidence="2" id="KW-0808">Transferase</keyword>
<proteinExistence type="predicted"/>
<sequence length="252" mass="28339">MILMFIKDMLRQILPPLIAIRLIATTNYKSGEPELKILKDLVDPNKNSIDVGANKGVYSYFLSQLSQHVFAYEPNPELATFLIKAIGSKVSVYPIALSNEEGTATLSVPIVDTFEYDQLGSLKHQDNSERMKTFTVPLKRLDDQGHTNVGFVKIDVEGHEEAAIDGAIDLLTKQRPTLMIEIEQKHHTDKDITEIFSKILALGYEGFFLLDGTLKSLNEFSKEKHQNIRNYNGLSSLGKTYVCNFIFKPQSA</sequence>
<evidence type="ECO:0000313" key="3">
    <source>
        <dbReference type="Proteomes" id="UP000651156"/>
    </source>
</evidence>
<evidence type="ECO:0000313" key="2">
    <source>
        <dbReference type="EMBL" id="MBE9191343.1"/>
    </source>
</evidence>
<dbReference type="EMBL" id="JADEWN010000031">
    <property type="protein sequence ID" value="MBE9191343.1"/>
    <property type="molecule type" value="Genomic_DNA"/>
</dbReference>
<reference evidence="2 3" key="1">
    <citation type="submission" date="2020-10" db="EMBL/GenBank/DDBJ databases">
        <authorList>
            <person name="Castelo-Branco R."/>
            <person name="Eusebio N."/>
            <person name="Adriana R."/>
            <person name="Vieira A."/>
            <person name="Brugerolle De Fraissinette N."/>
            <person name="Rezende De Castro R."/>
            <person name="Schneider M.P."/>
            <person name="Vasconcelos V."/>
            <person name="Leao P.N."/>
        </authorList>
    </citation>
    <scope>NUCLEOTIDE SEQUENCE [LARGE SCALE GENOMIC DNA]</scope>
    <source>
        <strain evidence="2 3">LEGE 06123</strain>
    </source>
</reference>
<keyword evidence="3" id="KW-1185">Reference proteome</keyword>
<dbReference type="NCBIfam" id="TIGR01444">
    <property type="entry name" value="fkbM_fam"/>
    <property type="match status" value="1"/>
</dbReference>
<feature type="domain" description="Methyltransferase FkbM" evidence="1">
    <location>
        <begin position="50"/>
        <end position="205"/>
    </location>
</feature>
<comment type="caution">
    <text evidence="2">The sequence shown here is derived from an EMBL/GenBank/DDBJ whole genome shotgun (WGS) entry which is preliminary data.</text>
</comment>
<dbReference type="InterPro" id="IPR006342">
    <property type="entry name" value="FkbM_mtfrase"/>
</dbReference>
<dbReference type="InterPro" id="IPR029063">
    <property type="entry name" value="SAM-dependent_MTases_sf"/>
</dbReference>
<dbReference type="Pfam" id="PF05050">
    <property type="entry name" value="Methyltransf_21"/>
    <property type="match status" value="1"/>
</dbReference>
<organism evidence="2 3">
    <name type="scientific">Gloeocapsopsis crepidinum LEGE 06123</name>
    <dbReference type="NCBI Taxonomy" id="588587"/>
    <lineage>
        <taxon>Bacteria</taxon>
        <taxon>Bacillati</taxon>
        <taxon>Cyanobacteriota</taxon>
        <taxon>Cyanophyceae</taxon>
        <taxon>Oscillatoriophycideae</taxon>
        <taxon>Chroococcales</taxon>
        <taxon>Chroococcaceae</taxon>
        <taxon>Gloeocapsopsis</taxon>
    </lineage>
</organism>
<dbReference type="PANTHER" id="PTHR34203:SF15">
    <property type="entry name" value="SLL1173 PROTEIN"/>
    <property type="match status" value="1"/>
</dbReference>
<dbReference type="GO" id="GO:0008168">
    <property type="term" value="F:methyltransferase activity"/>
    <property type="evidence" value="ECO:0007669"/>
    <property type="project" value="UniProtKB-KW"/>
</dbReference>
<accession>A0ABR9UST6</accession>
<keyword evidence="2" id="KW-0489">Methyltransferase</keyword>
<dbReference type="GO" id="GO:0032259">
    <property type="term" value="P:methylation"/>
    <property type="evidence" value="ECO:0007669"/>
    <property type="project" value="UniProtKB-KW"/>
</dbReference>
<dbReference type="SUPFAM" id="SSF53335">
    <property type="entry name" value="S-adenosyl-L-methionine-dependent methyltransferases"/>
    <property type="match status" value="1"/>
</dbReference>
<dbReference type="Proteomes" id="UP000651156">
    <property type="component" value="Unassembled WGS sequence"/>
</dbReference>
<dbReference type="Gene3D" id="3.40.50.150">
    <property type="entry name" value="Vaccinia Virus protein VP39"/>
    <property type="match status" value="1"/>
</dbReference>
<name>A0ABR9UST6_9CHRO</name>
<gene>
    <name evidence="2" type="ORF">IQ230_13465</name>
</gene>
<evidence type="ECO:0000259" key="1">
    <source>
        <dbReference type="Pfam" id="PF05050"/>
    </source>
</evidence>
<dbReference type="InterPro" id="IPR052514">
    <property type="entry name" value="SAM-dependent_MTase"/>
</dbReference>
<protein>
    <submittedName>
        <fullName evidence="2">FkbM family methyltransferase</fullName>
    </submittedName>
</protein>
<dbReference type="PANTHER" id="PTHR34203">
    <property type="entry name" value="METHYLTRANSFERASE, FKBM FAMILY PROTEIN"/>
    <property type="match status" value="1"/>
</dbReference>